<keyword evidence="3 6" id="KW-0694">RNA-binding</keyword>
<keyword evidence="4 7" id="KW-0689">Ribosomal protein</keyword>
<dbReference type="InterPro" id="IPR001912">
    <property type="entry name" value="Ribosomal_uS4_N"/>
</dbReference>
<reference evidence="11" key="1">
    <citation type="submission" date="2017-05" db="EMBL/GenBank/DDBJ databases">
        <title>Plastid comparative genomics reveals ancient divergence between Glaucophyte genera.</title>
        <authorList>
            <person name="Figueroa-Martinez F.J."/>
            <person name="Jackson C."/>
            <person name="Reyes-Prieto A."/>
        </authorList>
    </citation>
    <scope>NUCLEOTIDE SEQUENCE</scope>
    <source>
        <strain evidence="11">SAG 46.84</strain>
    </source>
</reference>
<dbReference type="PROSITE" id="PS00632">
    <property type="entry name" value="RIBOSOMAL_S4"/>
    <property type="match status" value="1"/>
</dbReference>
<dbReference type="SMART" id="SM00363">
    <property type="entry name" value="S4"/>
    <property type="match status" value="1"/>
</dbReference>
<dbReference type="SUPFAM" id="SSF55174">
    <property type="entry name" value="Alpha-L RNA-binding motif"/>
    <property type="match status" value="1"/>
</dbReference>
<evidence type="ECO:0000259" key="9">
    <source>
        <dbReference type="SMART" id="SM00363"/>
    </source>
</evidence>
<dbReference type="HAMAP" id="MF_01306_B">
    <property type="entry name" value="Ribosomal_uS4_B"/>
    <property type="match status" value="1"/>
</dbReference>
<evidence type="ECO:0000256" key="1">
    <source>
        <dbReference type="ARBA" id="ARBA00007465"/>
    </source>
</evidence>
<dbReference type="SMART" id="SM01390">
    <property type="entry name" value="Ribosomal_S4"/>
    <property type="match status" value="1"/>
</dbReference>
<keyword evidence="5 7" id="KW-0687">Ribonucleoprotein</keyword>
<sequence>MSRYIGPSIKITRRLGPLFGLTKKVPVKRTDPPGQHGKKKNEQLDKKSEYAKRLEEKQKLKFYYGLTERQLIRYVKEARRQKGSTGQILLQLIEMRLDNVLFRLHMAPTLAAARQLINHGHIIVNKNVVSIPSYQCQVNDLIVVKPKDVSKKLVLTHLQNASTSEIPTHLEIDKDELKAKVVSLVDKIWFGLNLNELLVVEYYSRKI</sequence>
<dbReference type="AlphaFoldDB" id="A0A3G1IW20"/>
<keyword evidence="11" id="KW-0934">Plastid</keyword>
<dbReference type="EMBL" id="MF167426">
    <property type="protein sequence ID" value="ASQ40256.1"/>
    <property type="molecule type" value="Genomic_DNA"/>
</dbReference>
<protein>
    <submittedName>
        <fullName evidence="11">Ribosomal protein S4</fullName>
    </submittedName>
</protein>
<evidence type="ECO:0000256" key="3">
    <source>
        <dbReference type="ARBA" id="ARBA00022884"/>
    </source>
</evidence>
<name>A0A3G1IW20_9EUKA</name>
<dbReference type="FunFam" id="3.10.290.10:FF:000001">
    <property type="entry name" value="30S ribosomal protein S4"/>
    <property type="match status" value="1"/>
</dbReference>
<dbReference type="GO" id="GO:0019843">
    <property type="term" value="F:rRNA binding"/>
    <property type="evidence" value="ECO:0007669"/>
    <property type="project" value="UniProtKB-KW"/>
</dbReference>
<evidence type="ECO:0000256" key="4">
    <source>
        <dbReference type="ARBA" id="ARBA00022980"/>
    </source>
</evidence>
<dbReference type="InterPro" id="IPR002942">
    <property type="entry name" value="S4_RNA-bd"/>
</dbReference>
<dbReference type="NCBIfam" id="TIGR01017">
    <property type="entry name" value="rpsD_bact"/>
    <property type="match status" value="1"/>
</dbReference>
<dbReference type="NCBIfam" id="NF003717">
    <property type="entry name" value="PRK05327.1"/>
    <property type="match status" value="1"/>
</dbReference>
<dbReference type="Gene3D" id="1.10.1050.10">
    <property type="entry name" value="Ribosomal Protein S4 Delta 41, Chain A, domain 1"/>
    <property type="match status" value="1"/>
</dbReference>
<evidence type="ECO:0000259" key="10">
    <source>
        <dbReference type="SMART" id="SM01390"/>
    </source>
</evidence>
<evidence type="ECO:0000256" key="6">
    <source>
        <dbReference type="PROSITE-ProRule" id="PRU00182"/>
    </source>
</evidence>
<accession>A0A3G1IW20</accession>
<feature type="region of interest" description="Disordered" evidence="8">
    <location>
        <begin position="22"/>
        <end position="46"/>
    </location>
</feature>
<gene>
    <name evidence="11" type="primary">rps4</name>
</gene>
<keyword evidence="2 6" id="KW-0699">rRNA-binding</keyword>
<evidence type="ECO:0000256" key="8">
    <source>
        <dbReference type="SAM" id="MobiDB-lite"/>
    </source>
</evidence>
<evidence type="ECO:0000256" key="5">
    <source>
        <dbReference type="ARBA" id="ARBA00023274"/>
    </source>
</evidence>
<dbReference type="CDD" id="cd00165">
    <property type="entry name" value="S4"/>
    <property type="match status" value="1"/>
</dbReference>
<dbReference type="GeneID" id="38572744"/>
<dbReference type="GO" id="GO:0006412">
    <property type="term" value="P:translation"/>
    <property type="evidence" value="ECO:0007669"/>
    <property type="project" value="InterPro"/>
</dbReference>
<comment type="similarity">
    <text evidence="1 7">Belongs to the universal ribosomal protein uS4 family.</text>
</comment>
<dbReference type="InterPro" id="IPR022801">
    <property type="entry name" value="Ribosomal_uS4"/>
</dbReference>
<feature type="domain" description="Small ribosomal subunit protein uS4 N-terminal" evidence="10">
    <location>
        <begin position="3"/>
        <end position="94"/>
    </location>
</feature>
<dbReference type="PANTHER" id="PTHR11831:SF4">
    <property type="entry name" value="SMALL RIBOSOMAL SUBUNIT PROTEIN US4M"/>
    <property type="match status" value="1"/>
</dbReference>
<dbReference type="Pfam" id="PF00163">
    <property type="entry name" value="Ribosomal_S4"/>
    <property type="match status" value="1"/>
</dbReference>
<dbReference type="InterPro" id="IPR018079">
    <property type="entry name" value="Ribosomal_uS4_CS"/>
</dbReference>
<dbReference type="RefSeq" id="YP_009546195.1">
    <property type="nucleotide sequence ID" value="NC_040153.1"/>
</dbReference>
<organism evidence="11">
    <name type="scientific">Gloeochaete wittrockiana</name>
    <dbReference type="NCBI Taxonomy" id="38269"/>
    <lineage>
        <taxon>Eukaryota</taxon>
        <taxon>Glaucocystophyceae</taxon>
        <taxon>Gloeochaetales</taxon>
        <taxon>Gloeochaetaceae</taxon>
        <taxon>Gloeochaete</taxon>
    </lineage>
</organism>
<dbReference type="GO" id="GO:0015935">
    <property type="term" value="C:small ribosomal subunit"/>
    <property type="evidence" value="ECO:0007669"/>
    <property type="project" value="InterPro"/>
</dbReference>
<dbReference type="PANTHER" id="PTHR11831">
    <property type="entry name" value="30S 40S RIBOSOMAL PROTEIN"/>
    <property type="match status" value="1"/>
</dbReference>
<dbReference type="FunFam" id="1.10.1050.10:FF:000002">
    <property type="entry name" value="30S ribosomal protein S4, chloroplastic"/>
    <property type="match status" value="1"/>
</dbReference>
<dbReference type="Pfam" id="PF01479">
    <property type="entry name" value="S4"/>
    <property type="match status" value="1"/>
</dbReference>
<dbReference type="GO" id="GO:0042274">
    <property type="term" value="P:ribosomal small subunit biogenesis"/>
    <property type="evidence" value="ECO:0007669"/>
    <property type="project" value="TreeGrafter"/>
</dbReference>
<geneLocation type="plastid" evidence="11"/>
<dbReference type="InterPro" id="IPR005709">
    <property type="entry name" value="Ribosomal_uS4_bac-type"/>
</dbReference>
<evidence type="ECO:0000256" key="7">
    <source>
        <dbReference type="RuleBase" id="RU003699"/>
    </source>
</evidence>
<dbReference type="GO" id="GO:0003735">
    <property type="term" value="F:structural constituent of ribosome"/>
    <property type="evidence" value="ECO:0007669"/>
    <property type="project" value="InterPro"/>
</dbReference>
<dbReference type="InterPro" id="IPR036986">
    <property type="entry name" value="S4_RNA-bd_sf"/>
</dbReference>
<dbReference type="PROSITE" id="PS50889">
    <property type="entry name" value="S4"/>
    <property type="match status" value="1"/>
</dbReference>
<feature type="domain" description="RNA-binding S4" evidence="9">
    <location>
        <begin position="95"/>
        <end position="159"/>
    </location>
</feature>
<dbReference type="Gene3D" id="3.10.290.10">
    <property type="entry name" value="RNA-binding S4 domain"/>
    <property type="match status" value="1"/>
</dbReference>
<evidence type="ECO:0000256" key="2">
    <source>
        <dbReference type="ARBA" id="ARBA00022730"/>
    </source>
</evidence>
<proteinExistence type="inferred from homology"/>
<evidence type="ECO:0000313" key="11">
    <source>
        <dbReference type="EMBL" id="ASQ40256.1"/>
    </source>
</evidence>